<proteinExistence type="predicted"/>
<protein>
    <submittedName>
        <fullName evidence="1">Uncharacterized protein</fullName>
    </submittedName>
</protein>
<accession>A0A9Q3DKM8</accession>
<evidence type="ECO:0000313" key="1">
    <source>
        <dbReference type="EMBL" id="MBW0503782.1"/>
    </source>
</evidence>
<keyword evidence="2" id="KW-1185">Reference proteome</keyword>
<comment type="caution">
    <text evidence="1">The sequence shown here is derived from an EMBL/GenBank/DDBJ whole genome shotgun (WGS) entry which is preliminary data.</text>
</comment>
<dbReference type="EMBL" id="AVOT02017565">
    <property type="protein sequence ID" value="MBW0503782.1"/>
    <property type="molecule type" value="Genomic_DNA"/>
</dbReference>
<name>A0A9Q3DKM8_9BASI</name>
<dbReference type="AlphaFoldDB" id="A0A9Q3DKM8"/>
<dbReference type="Proteomes" id="UP000765509">
    <property type="component" value="Unassembled WGS sequence"/>
</dbReference>
<reference evidence="1" key="1">
    <citation type="submission" date="2021-03" db="EMBL/GenBank/DDBJ databases">
        <title>Draft genome sequence of rust myrtle Austropuccinia psidii MF-1, a brazilian biotype.</title>
        <authorList>
            <person name="Quecine M.C."/>
            <person name="Pachon D.M.R."/>
            <person name="Bonatelli M.L."/>
            <person name="Correr F.H."/>
            <person name="Franceschini L.M."/>
            <person name="Leite T.F."/>
            <person name="Margarido G.R.A."/>
            <person name="Almeida C.A."/>
            <person name="Ferrarezi J.A."/>
            <person name="Labate C.A."/>
        </authorList>
    </citation>
    <scope>NUCLEOTIDE SEQUENCE</scope>
    <source>
        <strain evidence="1">MF-1</strain>
    </source>
</reference>
<dbReference type="PANTHER" id="PTHR46579">
    <property type="entry name" value="F5/8 TYPE C DOMAIN-CONTAINING PROTEIN-RELATED"/>
    <property type="match status" value="1"/>
</dbReference>
<sequence>MGIIVLHCFNLQQKYTCLAGLIPSPNQPDTVAISNVFKPLIDELLELNCGVKIVTPKYCNGRKVVVKRVGLIGDIVATHKVEGFVSHSEKHFFSWCELQDNQRVDLKLGNPHQQRTVLSTSHQWNGARTPRSQEKVAKKNGIQWSELNCLPYSDPVSNIALGVLHNWYEGVLQHHVCYLWGFDSAILQLKWSQSDVSESKSESNEEMVDSFLLEDNEGFTNQSYLSESIIKKIRKRLREVVVPNGISHLPVGLCTAQNGKLKSNEWSVFFQI</sequence>
<organism evidence="1 2">
    <name type="scientific">Austropuccinia psidii MF-1</name>
    <dbReference type="NCBI Taxonomy" id="1389203"/>
    <lineage>
        <taxon>Eukaryota</taxon>
        <taxon>Fungi</taxon>
        <taxon>Dikarya</taxon>
        <taxon>Basidiomycota</taxon>
        <taxon>Pucciniomycotina</taxon>
        <taxon>Pucciniomycetes</taxon>
        <taxon>Pucciniales</taxon>
        <taxon>Sphaerophragmiaceae</taxon>
        <taxon>Austropuccinia</taxon>
    </lineage>
</organism>
<gene>
    <name evidence="1" type="ORF">O181_043497</name>
</gene>
<dbReference type="PANTHER" id="PTHR46579:SF1">
    <property type="entry name" value="F5_8 TYPE C DOMAIN-CONTAINING PROTEIN"/>
    <property type="match status" value="1"/>
</dbReference>
<evidence type="ECO:0000313" key="2">
    <source>
        <dbReference type="Proteomes" id="UP000765509"/>
    </source>
</evidence>